<dbReference type="Proteomes" id="UP001500575">
    <property type="component" value="Unassembled WGS sequence"/>
</dbReference>
<gene>
    <name evidence="3" type="primary">ligD_3</name>
    <name evidence="3" type="ORF">GCM10009843_31280</name>
</gene>
<feature type="compositionally biased region" description="Basic and acidic residues" evidence="1">
    <location>
        <begin position="345"/>
        <end position="361"/>
    </location>
</feature>
<sequence length="361" mass="40389">MPKPSAAEVVAGDRAVRVSSPDRVIYEATDRTPEVTKLMVAEYFASVGDGLMRALRDRPTALERWPAGVRPEIKLATGRPGEKADAFYQKRVPKGAPDYLESIEVTFPSGRTADEICPTEIAVPVWCAHMGTLTFHPWPVRRDDVDRPDELRIDLDPQPGTTFTDAVRVAGVARELLEELGLVGFPKTSGNRGVHIYVRIKPEWEFVDVRHAAIGFGRELEKRDDGVTTKWWKEERGERIFVDFNQNCRDRTIASAYSLRPIPGAPVSTPMTWAELATLTSPAEFNLFSVPDRLADGDPWATIDDVACSIEPLLRLYDESGLGEMPYPPDYPKMPGEPPRVQPSKKVEAHWDEQGNRRPDS</sequence>
<evidence type="ECO:0000313" key="4">
    <source>
        <dbReference type="Proteomes" id="UP001500575"/>
    </source>
</evidence>
<feature type="domain" description="DNA ligase D polymerase" evidence="2">
    <location>
        <begin position="36"/>
        <end position="300"/>
    </location>
</feature>
<keyword evidence="3" id="KW-0436">Ligase</keyword>
<dbReference type="Pfam" id="PF21686">
    <property type="entry name" value="LigD_Prim-Pol"/>
    <property type="match status" value="1"/>
</dbReference>
<dbReference type="InterPro" id="IPR014145">
    <property type="entry name" value="LigD_pol_dom"/>
</dbReference>
<dbReference type="RefSeq" id="WP_344304730.1">
    <property type="nucleotide sequence ID" value="NZ_BAAAQQ010000013.1"/>
</dbReference>
<accession>A0ABN2YML4</accession>
<organism evidence="3 4">
    <name type="scientific">Nocardioides bigeumensis</name>
    <dbReference type="NCBI Taxonomy" id="433657"/>
    <lineage>
        <taxon>Bacteria</taxon>
        <taxon>Bacillati</taxon>
        <taxon>Actinomycetota</taxon>
        <taxon>Actinomycetes</taxon>
        <taxon>Propionibacteriales</taxon>
        <taxon>Nocardioidaceae</taxon>
        <taxon>Nocardioides</taxon>
    </lineage>
</organism>
<keyword evidence="4" id="KW-1185">Reference proteome</keyword>
<evidence type="ECO:0000256" key="1">
    <source>
        <dbReference type="SAM" id="MobiDB-lite"/>
    </source>
</evidence>
<proteinExistence type="predicted"/>
<name>A0ABN2YML4_9ACTN</name>
<feature type="region of interest" description="Disordered" evidence="1">
    <location>
        <begin position="325"/>
        <end position="361"/>
    </location>
</feature>
<evidence type="ECO:0000259" key="2">
    <source>
        <dbReference type="Pfam" id="PF21686"/>
    </source>
</evidence>
<dbReference type="PANTHER" id="PTHR42705">
    <property type="entry name" value="BIFUNCTIONAL NON-HOMOLOGOUS END JOINING PROTEIN LIGD"/>
    <property type="match status" value="1"/>
</dbReference>
<reference evidence="3 4" key="1">
    <citation type="journal article" date="2019" name="Int. J. Syst. Evol. Microbiol.">
        <title>The Global Catalogue of Microorganisms (GCM) 10K type strain sequencing project: providing services to taxonomists for standard genome sequencing and annotation.</title>
        <authorList>
            <consortium name="The Broad Institute Genomics Platform"/>
            <consortium name="The Broad Institute Genome Sequencing Center for Infectious Disease"/>
            <person name="Wu L."/>
            <person name="Ma J."/>
        </authorList>
    </citation>
    <scope>NUCLEOTIDE SEQUENCE [LARGE SCALE GENOMIC DNA]</scope>
    <source>
        <strain evidence="3 4">JCM 16021</strain>
    </source>
</reference>
<comment type="caution">
    <text evidence="3">The sequence shown here is derived from an EMBL/GenBank/DDBJ whole genome shotgun (WGS) entry which is preliminary data.</text>
</comment>
<dbReference type="PANTHER" id="PTHR42705:SF3">
    <property type="entry name" value="ATP-DEPENDENT DNA LIGASE"/>
    <property type="match status" value="1"/>
</dbReference>
<feature type="compositionally biased region" description="Pro residues" evidence="1">
    <location>
        <begin position="326"/>
        <end position="341"/>
    </location>
</feature>
<dbReference type="CDD" id="cd04865">
    <property type="entry name" value="LigD_Pol_like_2"/>
    <property type="match status" value="1"/>
</dbReference>
<dbReference type="EMBL" id="BAAAQQ010000013">
    <property type="protein sequence ID" value="GAA2129546.1"/>
    <property type="molecule type" value="Genomic_DNA"/>
</dbReference>
<dbReference type="GO" id="GO:0016874">
    <property type="term" value="F:ligase activity"/>
    <property type="evidence" value="ECO:0007669"/>
    <property type="project" value="UniProtKB-KW"/>
</dbReference>
<dbReference type="InterPro" id="IPR052171">
    <property type="entry name" value="NHEJ_LigD"/>
</dbReference>
<protein>
    <submittedName>
        <fullName evidence="3">Non-homologous end-joining DNA ligase</fullName>
    </submittedName>
</protein>
<evidence type="ECO:0000313" key="3">
    <source>
        <dbReference type="EMBL" id="GAA2129546.1"/>
    </source>
</evidence>
<dbReference type="Gene3D" id="3.90.920.10">
    <property type="entry name" value="DNA primase, PRIM domain"/>
    <property type="match status" value="1"/>
</dbReference>